<dbReference type="InterPro" id="IPR002110">
    <property type="entry name" value="Ankyrin_rpt"/>
</dbReference>
<dbReference type="GeneID" id="110426031"/>
<dbReference type="PROSITE" id="PS50088">
    <property type="entry name" value="ANK_REPEAT"/>
    <property type="match status" value="2"/>
</dbReference>
<feature type="domain" description="PGG" evidence="3">
    <location>
        <begin position="211"/>
        <end position="294"/>
    </location>
</feature>
<dbReference type="Proteomes" id="UP000504621">
    <property type="component" value="Unplaced"/>
</dbReference>
<dbReference type="InterPro" id="IPR036770">
    <property type="entry name" value="Ankyrin_rpt-contain_sf"/>
</dbReference>
<dbReference type="Pfam" id="PF12796">
    <property type="entry name" value="Ank_2"/>
    <property type="match status" value="1"/>
</dbReference>
<proteinExistence type="predicted"/>
<dbReference type="Pfam" id="PF00023">
    <property type="entry name" value="Ank"/>
    <property type="match status" value="1"/>
</dbReference>
<keyword evidence="2" id="KW-0812">Transmembrane</keyword>
<feature type="repeat" description="ANK" evidence="1">
    <location>
        <begin position="95"/>
        <end position="117"/>
    </location>
</feature>
<accession>A0A6J1BBD2</accession>
<keyword evidence="2" id="KW-0472">Membrane</keyword>
<dbReference type="Gene3D" id="1.25.40.20">
    <property type="entry name" value="Ankyrin repeat-containing domain"/>
    <property type="match status" value="1"/>
</dbReference>
<sequence length="299" mass="32636">MGTKCWASFGRNGGRRIENLLIDQIPFVDTPLHLAAKTGHVEFAMEMMNLKPSFARKLNQDGLSPIHLALAYEQKEMVDLLLASDKDLARVKGKEGNTPLHYATKHGNLPLLAQFLIVCPECIEDTTTRDETALHIAVQAIDSTLLNMDILQEQSQVDIKECIEILYSARGLNASSIPPAPPLQDKLRSKLTFHEKLFGEAFREIFDISIEQSNALLVILVLILTATYQATLSPPGGLGQGGSGGNNGSIGADAAHQLRKSIMEDPTSNLGKSSMSSTSFLLFFIPNTIAFLLTTVFNT</sequence>
<feature type="transmembrane region" description="Helical" evidence="2">
    <location>
        <begin position="278"/>
        <end position="297"/>
    </location>
</feature>
<gene>
    <name evidence="5" type="primary">LOC110426031</name>
</gene>
<evidence type="ECO:0000259" key="3">
    <source>
        <dbReference type="Pfam" id="PF13962"/>
    </source>
</evidence>
<dbReference type="SUPFAM" id="SSF48403">
    <property type="entry name" value="Ankyrin repeat"/>
    <property type="match status" value="1"/>
</dbReference>
<organism evidence="4 5">
    <name type="scientific">Herrania umbratica</name>
    <dbReference type="NCBI Taxonomy" id="108875"/>
    <lineage>
        <taxon>Eukaryota</taxon>
        <taxon>Viridiplantae</taxon>
        <taxon>Streptophyta</taxon>
        <taxon>Embryophyta</taxon>
        <taxon>Tracheophyta</taxon>
        <taxon>Spermatophyta</taxon>
        <taxon>Magnoliopsida</taxon>
        <taxon>eudicotyledons</taxon>
        <taxon>Gunneridae</taxon>
        <taxon>Pentapetalae</taxon>
        <taxon>rosids</taxon>
        <taxon>malvids</taxon>
        <taxon>Malvales</taxon>
        <taxon>Malvaceae</taxon>
        <taxon>Byttnerioideae</taxon>
        <taxon>Herrania</taxon>
    </lineage>
</organism>
<feature type="transmembrane region" description="Helical" evidence="2">
    <location>
        <begin position="213"/>
        <end position="231"/>
    </location>
</feature>
<dbReference type="PROSITE" id="PS50297">
    <property type="entry name" value="ANK_REP_REGION"/>
    <property type="match status" value="2"/>
</dbReference>
<dbReference type="InterPro" id="IPR026961">
    <property type="entry name" value="PGG_dom"/>
</dbReference>
<evidence type="ECO:0000313" key="4">
    <source>
        <dbReference type="Proteomes" id="UP000504621"/>
    </source>
</evidence>
<dbReference type="OrthoDB" id="674805at2759"/>
<dbReference type="PANTHER" id="PTHR24128:SF24">
    <property type="entry name" value="ANKYRIN REPEAT PROTEIN"/>
    <property type="match status" value="1"/>
</dbReference>
<evidence type="ECO:0000256" key="1">
    <source>
        <dbReference type="PROSITE-ProRule" id="PRU00023"/>
    </source>
</evidence>
<name>A0A6J1BBD2_9ROSI</name>
<keyword evidence="1" id="KW-0040">ANK repeat</keyword>
<dbReference type="SMART" id="SM00248">
    <property type="entry name" value="ANK"/>
    <property type="match status" value="4"/>
</dbReference>
<dbReference type="RefSeq" id="XP_021296787.1">
    <property type="nucleotide sequence ID" value="XM_021441112.1"/>
</dbReference>
<evidence type="ECO:0000313" key="5">
    <source>
        <dbReference type="RefSeq" id="XP_021296787.1"/>
    </source>
</evidence>
<reference evidence="5" key="1">
    <citation type="submission" date="2025-08" db="UniProtKB">
        <authorList>
            <consortium name="RefSeq"/>
        </authorList>
    </citation>
    <scope>IDENTIFICATION</scope>
    <source>
        <tissue evidence="5">Leaf</tissue>
    </source>
</reference>
<protein>
    <submittedName>
        <fullName evidence="5">Ankyrin repeat-containing protein ITN1-like</fullName>
    </submittedName>
</protein>
<dbReference type="AlphaFoldDB" id="A0A6J1BBD2"/>
<feature type="repeat" description="ANK" evidence="1">
    <location>
        <begin position="61"/>
        <end position="93"/>
    </location>
</feature>
<keyword evidence="4" id="KW-1185">Reference proteome</keyword>
<dbReference type="PANTHER" id="PTHR24128">
    <property type="entry name" value="HOMEOBOX PROTEIN WARIAI"/>
    <property type="match status" value="1"/>
</dbReference>
<dbReference type="Pfam" id="PF13962">
    <property type="entry name" value="PGG"/>
    <property type="match status" value="1"/>
</dbReference>
<evidence type="ECO:0000256" key="2">
    <source>
        <dbReference type="SAM" id="Phobius"/>
    </source>
</evidence>
<keyword evidence="2" id="KW-1133">Transmembrane helix</keyword>